<comment type="caution">
    <text evidence="2">The sequence shown here is derived from an EMBL/GenBank/DDBJ whole genome shotgun (WGS) entry which is preliminary data.</text>
</comment>
<name>U2RR42_LEIAQ</name>
<dbReference type="AlphaFoldDB" id="U2RR42"/>
<dbReference type="Proteomes" id="UP000016605">
    <property type="component" value="Unassembled WGS sequence"/>
</dbReference>
<gene>
    <name evidence="2" type="ORF">N136_02618</name>
</gene>
<feature type="domain" description="Shedu protein SduA C-terminal" evidence="1">
    <location>
        <begin position="251"/>
        <end position="397"/>
    </location>
</feature>
<evidence type="ECO:0000313" key="3">
    <source>
        <dbReference type="Proteomes" id="UP000016605"/>
    </source>
</evidence>
<evidence type="ECO:0000313" key="2">
    <source>
        <dbReference type="EMBL" id="ERK71024.1"/>
    </source>
</evidence>
<protein>
    <recommendedName>
        <fullName evidence="1">Shedu protein SduA C-terminal domain-containing protein</fullName>
    </recommendedName>
</protein>
<evidence type="ECO:0000259" key="1">
    <source>
        <dbReference type="Pfam" id="PF14082"/>
    </source>
</evidence>
<dbReference type="Pfam" id="PF14082">
    <property type="entry name" value="SduA_C"/>
    <property type="match status" value="1"/>
</dbReference>
<dbReference type="HOGENOM" id="CLU_602428_0_0_11"/>
<dbReference type="InterPro" id="IPR025359">
    <property type="entry name" value="SduA_C"/>
</dbReference>
<sequence>MRSYPGELSSIATSGFRTKLPCMPSTPSPQPRWEQIADNLDSMAAGPTAAQIATADALGIPLSRTIPAPVAAVVIRDYLAPVLFQGLGGDAELPDALGDLETELGLTLSAHLITGSRDEVSAWFSARYMVMTSRGLRALMPEPGDVVAGHSGATERRVISSLSSDGHINFKGRPTARAWPNHLVSVARVGSSEYARAVQEVDASLRNAANYAGASFGNFLPLTEYALDGYTPAPEAIRALEELLESGERLEQPFQDLLERYPALLASVVIGNWKTYVIPQPRLGAEHVPDFLVLGFNSLGPHWVTVEIEAARHKIVNQSGRLSGPSNHAVAQIQDWREWLTHNVAYAQTEHHLHGLTNRAPGLVIIGRDSPSSQRQAARAQSEEDARIAVHSWDWLLRNALARAQNPLFPSQFALANLPKQANSESLRPTPVETSGSVFDDDFEGLNIDDLLSS</sequence>
<accession>U2RR42</accession>
<reference evidence="2 3" key="1">
    <citation type="submission" date="2013-08" db="EMBL/GenBank/DDBJ databases">
        <authorList>
            <person name="Weinstock G."/>
            <person name="Sodergren E."/>
            <person name="Wylie T."/>
            <person name="Fulton L."/>
            <person name="Fulton R."/>
            <person name="Fronick C."/>
            <person name="O'Laughlin M."/>
            <person name="Godfrey J."/>
            <person name="Miner T."/>
            <person name="Herter B."/>
            <person name="Appelbaum E."/>
            <person name="Cordes M."/>
            <person name="Lek S."/>
            <person name="Wollam A."/>
            <person name="Pepin K.H."/>
            <person name="Palsikar V.B."/>
            <person name="Mitreva M."/>
            <person name="Wilson R.K."/>
        </authorList>
    </citation>
    <scope>NUCLEOTIDE SEQUENCE [LARGE SCALE GENOMIC DNA]</scope>
    <source>
        <strain evidence="2 3">ATCC 14665</strain>
    </source>
</reference>
<dbReference type="EMBL" id="AWVQ01000342">
    <property type="protein sequence ID" value="ERK71024.1"/>
    <property type="molecule type" value="Genomic_DNA"/>
</dbReference>
<proteinExistence type="predicted"/>
<dbReference type="OrthoDB" id="9092962at2"/>
<organism evidence="2 3">
    <name type="scientific">Leifsonia aquatica ATCC 14665</name>
    <dbReference type="NCBI Taxonomy" id="1358026"/>
    <lineage>
        <taxon>Bacteria</taxon>
        <taxon>Bacillati</taxon>
        <taxon>Actinomycetota</taxon>
        <taxon>Actinomycetes</taxon>
        <taxon>Micrococcales</taxon>
        <taxon>Microbacteriaceae</taxon>
        <taxon>Leifsonia</taxon>
    </lineage>
</organism>